<feature type="compositionally biased region" description="Basic and acidic residues" evidence="1">
    <location>
        <begin position="71"/>
        <end position="93"/>
    </location>
</feature>
<accession>A0A1L5BTJ8</accession>
<proteinExistence type="predicted"/>
<dbReference type="Proteomes" id="UP000004550">
    <property type="component" value="Chromosome"/>
</dbReference>
<evidence type="ECO:0000256" key="1">
    <source>
        <dbReference type="SAM" id="MobiDB-lite"/>
    </source>
</evidence>
<dbReference type="KEGG" id="sinb:SIDU_01560"/>
<gene>
    <name evidence="2" type="ORF">SIDU_01560</name>
</gene>
<dbReference type="EMBL" id="CP013070">
    <property type="protein sequence ID" value="APL96180.1"/>
    <property type="molecule type" value="Genomic_DNA"/>
</dbReference>
<organism evidence="2 3">
    <name type="scientific">Sphingobium indicum (strain DSM 16412 / CCM 7286 / MTCC 6364 / B90A)</name>
    <dbReference type="NCBI Taxonomy" id="861109"/>
    <lineage>
        <taxon>Bacteria</taxon>
        <taxon>Pseudomonadati</taxon>
        <taxon>Pseudomonadota</taxon>
        <taxon>Alphaproteobacteria</taxon>
        <taxon>Sphingomonadales</taxon>
        <taxon>Sphingomonadaceae</taxon>
        <taxon>Sphingobium</taxon>
    </lineage>
</organism>
<evidence type="ECO:0000313" key="2">
    <source>
        <dbReference type="EMBL" id="APL96180.1"/>
    </source>
</evidence>
<protein>
    <submittedName>
        <fullName evidence="2">Uncharacterized protein</fullName>
    </submittedName>
</protein>
<sequence>MAGPSQEKIMDKPRRIRTRPTEHTRNPNLSTENQPEGAARRPSDTLDREPRRDPQSGGAIPSNYDPRTMTRRGEEGDSRAGQDEVGARSRREGGGPPADDPST</sequence>
<feature type="compositionally biased region" description="Basic and acidic residues" evidence="1">
    <location>
        <begin position="8"/>
        <end position="25"/>
    </location>
</feature>
<feature type="region of interest" description="Disordered" evidence="1">
    <location>
        <begin position="1"/>
        <end position="103"/>
    </location>
</feature>
<name>A0A1L5BTJ8_SPHIB</name>
<evidence type="ECO:0000313" key="3">
    <source>
        <dbReference type="Proteomes" id="UP000004550"/>
    </source>
</evidence>
<reference evidence="2 3" key="1">
    <citation type="journal article" date="2012" name="J. Bacteriol.">
        <title>Genome sequence of Sphingobium indicum B90A, a hexachlorocyclohexane-degrading bacterium.</title>
        <authorList>
            <person name="Anand S."/>
            <person name="Sangwan N."/>
            <person name="Lata P."/>
            <person name="Kaur J."/>
            <person name="Dua A."/>
            <person name="Singh A.K."/>
            <person name="Verma M."/>
            <person name="Kaur J."/>
            <person name="Khurana J.P."/>
            <person name="Khurana P."/>
            <person name="Mathur S."/>
            <person name="Lal R."/>
        </authorList>
    </citation>
    <scope>NUCLEOTIDE SEQUENCE [LARGE SCALE GENOMIC DNA]</scope>
    <source>
        <strain evidence="3">DSM 16412 / CCM 7286 / MTCC 6364 / B90A</strain>
    </source>
</reference>
<dbReference type="AlphaFoldDB" id="A0A1L5BTJ8"/>
<feature type="compositionally biased region" description="Basic and acidic residues" evidence="1">
    <location>
        <begin position="38"/>
        <end position="54"/>
    </location>
</feature>